<evidence type="ECO:0000313" key="1">
    <source>
        <dbReference type="EMBL" id="EME78094.1"/>
    </source>
</evidence>
<organism evidence="1 2">
    <name type="scientific">Pseudocercospora fijiensis (strain CIRAD86)</name>
    <name type="common">Black leaf streak disease fungus</name>
    <name type="synonym">Mycosphaerella fijiensis</name>
    <dbReference type="NCBI Taxonomy" id="383855"/>
    <lineage>
        <taxon>Eukaryota</taxon>
        <taxon>Fungi</taxon>
        <taxon>Dikarya</taxon>
        <taxon>Ascomycota</taxon>
        <taxon>Pezizomycotina</taxon>
        <taxon>Dothideomycetes</taxon>
        <taxon>Dothideomycetidae</taxon>
        <taxon>Mycosphaerellales</taxon>
        <taxon>Mycosphaerellaceae</taxon>
        <taxon>Pseudocercospora</taxon>
    </lineage>
</organism>
<dbReference type="Proteomes" id="UP000016932">
    <property type="component" value="Unassembled WGS sequence"/>
</dbReference>
<dbReference type="HOGENOM" id="CLU_1441621_0_0_1"/>
<sequence length="188" mass="21448">MCIEILDSACLYAVLLIRDTSRAEHEHMWLKWLAALNGLNGVGEREAIPRVRHVSMIVATVDVDLLLGRVAAESPCFWLILFKWDGLNYCRSYTCILLMLWVDEKSIAFEEYACAYFLTMRCIWADLEAGKSTHPRTNETLVAQLRDRYAHPENSTSAAEAAFGVKFSESIWYGRRPTQQGQNLPETL</sequence>
<dbReference type="VEuPathDB" id="FungiDB:MYCFIDRAFT_179533"/>
<dbReference type="RefSeq" id="XP_007931790.1">
    <property type="nucleotide sequence ID" value="XM_007933599.1"/>
</dbReference>
<protein>
    <submittedName>
        <fullName evidence="1">Uncharacterized protein</fullName>
    </submittedName>
</protein>
<keyword evidence="2" id="KW-1185">Reference proteome</keyword>
<evidence type="ECO:0000313" key="2">
    <source>
        <dbReference type="Proteomes" id="UP000016932"/>
    </source>
</evidence>
<proteinExistence type="predicted"/>
<name>M2ZG21_PSEFD</name>
<reference evidence="1 2" key="1">
    <citation type="journal article" date="2012" name="PLoS Pathog.">
        <title>Diverse lifestyles and strategies of plant pathogenesis encoded in the genomes of eighteen Dothideomycetes fungi.</title>
        <authorList>
            <person name="Ohm R.A."/>
            <person name="Feau N."/>
            <person name="Henrissat B."/>
            <person name="Schoch C.L."/>
            <person name="Horwitz B.A."/>
            <person name="Barry K.W."/>
            <person name="Condon B.J."/>
            <person name="Copeland A.C."/>
            <person name="Dhillon B."/>
            <person name="Glaser F."/>
            <person name="Hesse C.N."/>
            <person name="Kosti I."/>
            <person name="LaButti K."/>
            <person name="Lindquist E.A."/>
            <person name="Lucas S."/>
            <person name="Salamov A.A."/>
            <person name="Bradshaw R.E."/>
            <person name="Ciuffetti L."/>
            <person name="Hamelin R.C."/>
            <person name="Kema G.H.J."/>
            <person name="Lawrence C."/>
            <person name="Scott J.A."/>
            <person name="Spatafora J.W."/>
            <person name="Turgeon B.G."/>
            <person name="de Wit P.J.G.M."/>
            <person name="Zhong S."/>
            <person name="Goodwin S.B."/>
            <person name="Grigoriev I.V."/>
        </authorList>
    </citation>
    <scope>NUCLEOTIDE SEQUENCE [LARGE SCALE GENOMIC DNA]</scope>
    <source>
        <strain evidence="1 2">CIRAD86</strain>
    </source>
</reference>
<dbReference type="AlphaFoldDB" id="M2ZG21"/>
<dbReference type="GeneID" id="19334145"/>
<gene>
    <name evidence="1" type="ORF">MYCFIDRAFT_179533</name>
</gene>
<dbReference type="EMBL" id="KB446564">
    <property type="protein sequence ID" value="EME78094.1"/>
    <property type="molecule type" value="Genomic_DNA"/>
</dbReference>
<accession>M2ZG21</accession>
<dbReference type="KEGG" id="pfj:MYCFIDRAFT_179533"/>